<evidence type="ECO:0000313" key="3">
    <source>
        <dbReference type="Proteomes" id="UP000823749"/>
    </source>
</evidence>
<evidence type="ECO:0000256" key="1">
    <source>
        <dbReference type="SAM" id="Phobius"/>
    </source>
</evidence>
<proteinExistence type="predicted"/>
<accession>A0AAV6JMQ1</accession>
<keyword evidence="3" id="KW-1185">Reference proteome</keyword>
<keyword evidence="1" id="KW-0472">Membrane</keyword>
<dbReference type="Proteomes" id="UP000823749">
    <property type="component" value="Chromosome 7"/>
</dbReference>
<feature type="transmembrane region" description="Helical" evidence="1">
    <location>
        <begin position="27"/>
        <end position="51"/>
    </location>
</feature>
<keyword evidence="1" id="KW-0812">Transmembrane</keyword>
<name>A0AAV6JMQ1_9ERIC</name>
<dbReference type="AlphaFoldDB" id="A0AAV6JMQ1"/>
<sequence>MVWDVAATVTINDGVGVLLPQRSLDHWIVFFILSKGGMVNVVSWCLIMPIVGV</sequence>
<organism evidence="2 3">
    <name type="scientific">Rhododendron griersonianum</name>
    <dbReference type="NCBI Taxonomy" id="479676"/>
    <lineage>
        <taxon>Eukaryota</taxon>
        <taxon>Viridiplantae</taxon>
        <taxon>Streptophyta</taxon>
        <taxon>Embryophyta</taxon>
        <taxon>Tracheophyta</taxon>
        <taxon>Spermatophyta</taxon>
        <taxon>Magnoliopsida</taxon>
        <taxon>eudicotyledons</taxon>
        <taxon>Gunneridae</taxon>
        <taxon>Pentapetalae</taxon>
        <taxon>asterids</taxon>
        <taxon>Ericales</taxon>
        <taxon>Ericaceae</taxon>
        <taxon>Ericoideae</taxon>
        <taxon>Rhodoreae</taxon>
        <taxon>Rhododendron</taxon>
    </lineage>
</organism>
<protein>
    <submittedName>
        <fullName evidence="2">Uncharacterized protein</fullName>
    </submittedName>
</protein>
<keyword evidence="1" id="KW-1133">Transmembrane helix</keyword>
<dbReference type="EMBL" id="JACTNZ010000007">
    <property type="protein sequence ID" value="KAG5540470.1"/>
    <property type="molecule type" value="Genomic_DNA"/>
</dbReference>
<comment type="caution">
    <text evidence="2">The sequence shown here is derived from an EMBL/GenBank/DDBJ whole genome shotgun (WGS) entry which is preliminary data.</text>
</comment>
<gene>
    <name evidence="2" type="ORF">RHGRI_020623</name>
</gene>
<reference evidence="2" key="1">
    <citation type="submission" date="2020-08" db="EMBL/GenBank/DDBJ databases">
        <title>Plant Genome Project.</title>
        <authorList>
            <person name="Zhang R.-G."/>
        </authorList>
    </citation>
    <scope>NUCLEOTIDE SEQUENCE</scope>
    <source>
        <strain evidence="2">WSP0</strain>
        <tissue evidence="2">Leaf</tissue>
    </source>
</reference>
<evidence type="ECO:0000313" key="2">
    <source>
        <dbReference type="EMBL" id="KAG5540470.1"/>
    </source>
</evidence>